<accession>A0AAV4ZXZ2</accession>
<keyword evidence="6" id="KW-1185">Reference proteome</keyword>
<dbReference type="CDD" id="cd00118">
    <property type="entry name" value="LysM"/>
    <property type="match status" value="7"/>
</dbReference>
<evidence type="ECO:0000256" key="1">
    <source>
        <dbReference type="ARBA" id="ARBA00022669"/>
    </source>
</evidence>
<feature type="domain" description="LysM" evidence="4">
    <location>
        <begin position="633"/>
        <end position="679"/>
    </location>
</feature>
<evidence type="ECO:0000313" key="6">
    <source>
        <dbReference type="Proteomes" id="UP001050691"/>
    </source>
</evidence>
<dbReference type="PANTHER" id="PTHR34997:SF1">
    <property type="entry name" value="PEPTIDOGLYCAN-BINDING LYSIN DOMAIN"/>
    <property type="match status" value="1"/>
</dbReference>
<dbReference type="InterPro" id="IPR018392">
    <property type="entry name" value="LysM"/>
</dbReference>
<reference evidence="5" key="1">
    <citation type="submission" date="2021-10" db="EMBL/GenBank/DDBJ databases">
        <title>De novo Genome Assembly of Clathrus columnatus (Basidiomycota, Fungi) Using Illumina and Nanopore Sequence Data.</title>
        <authorList>
            <person name="Ogiso-Tanaka E."/>
            <person name="Itagaki H."/>
            <person name="Hosoya T."/>
            <person name="Hosaka K."/>
        </authorList>
    </citation>
    <scope>NUCLEOTIDE SEQUENCE</scope>
    <source>
        <strain evidence="5">MO-923</strain>
    </source>
</reference>
<sequence length="1108" mass="116637">MGPLNLYLFTFFFLYSSVAASQFHKFLGAYSAAYDKYFHDGLLKQLNAFRQSSASTTVTSSPTDISFENLGFDTIELLAAVNSTNETYADGSTSTFQIYTTDILPTNPSPSAQCSAALIATISCNSTVPLMSTYPFLVLNDLISVCNDNCTESLANYRDNVVSSCGSYVIPGPNNISYAPTLAVDTIAGAYVVQCLRDPTTQQFCQPILASFNASGGLLDLPEDELCTFCTLETLNVTLSNPITYSEPIAEVLSSAITSCGPQFNSYNVSAPPEQGSSPISNVPSFGLNVTSPGADCSFIGVNITVSENTTCSAVAAQNNVTIDSILMTNTFLFGSNDCSIPSGSQLCLLEPCVTYNIQVNDTCTSVAAMAGSITGMNITSVQLQSFNPGLGTYCQLMPLKVGEAICISPNGGWPDVGAPANANIPSAAPTTFAPIPTPTVNGTTSDCGRYYLVQVGDVCNSVVLNNSISLSDFLTLNPEVNENCTNLWLGYNYCVAPFPPFSSSSAVAPVTTNFTIGTITSISFPTSYTPTLTTVFLTPAGVPAPTNVANGTRTAACGWYYTVMQGDTIESISNTTEISEDDLFTWNPELESSDPIPGTAICILFPLGNYTLFPASTPSNVAANVSTDICAEYYTVQPGDSCPIIETNQFISSSDFLSLNPGLNAQCTNLIAGAAYCILSIFSPGNSTSSTAPPTNVASGTITEGCTEYYTVVEGDSCPAIESKFNISDTLFHMMNPEINSACSNILIGEAYCVQTSNSTGPPSNVAAGTITEGCTEYYTIVTGDSCPTVESKFNISDTLFHLMNPEINSGCTNILLGEAYCVQTANSTGPPSNVASGTISDGCIEYYTVVSGDSCPAIETKFNISDSLFRMMNPEINSACTNIIVGEAYCVKTSNSTGPPSNVATGTITAGCTEYYTVVTGDSCPAIETKFNVTDTLFRLMNPEINSACSNILVGEAYCVATSNSTTTSNTPPSNVAPGTITTGCTGYYTVVSGDSCPAIETKFNVTDFLFRMMNPEINSACSNIIVGEAYCVKTSNTTTSNVPNNVASGTITTGCNQYYTVVSGDSCGGIETKFSITDAQFHTWNPEVNSGCTNILLGEAYCVSA</sequence>
<dbReference type="GO" id="GO:0008061">
    <property type="term" value="F:chitin binding"/>
    <property type="evidence" value="ECO:0007669"/>
    <property type="project" value="UniProtKB-KW"/>
</dbReference>
<evidence type="ECO:0000256" key="3">
    <source>
        <dbReference type="SAM" id="SignalP"/>
    </source>
</evidence>
<feature type="domain" description="LysM" evidence="4">
    <location>
        <begin position="1060"/>
        <end position="1106"/>
    </location>
</feature>
<dbReference type="EMBL" id="BPWL01000002">
    <property type="protein sequence ID" value="GJJ07067.1"/>
    <property type="molecule type" value="Genomic_DNA"/>
</dbReference>
<dbReference type="Proteomes" id="UP001050691">
    <property type="component" value="Unassembled WGS sequence"/>
</dbReference>
<feature type="domain" description="LysM" evidence="4">
    <location>
        <begin position="916"/>
        <end position="962"/>
    </location>
</feature>
<feature type="domain" description="LysM" evidence="4">
    <location>
        <begin position="847"/>
        <end position="893"/>
    </location>
</feature>
<organism evidence="5 6">
    <name type="scientific">Clathrus columnatus</name>
    <dbReference type="NCBI Taxonomy" id="1419009"/>
    <lineage>
        <taxon>Eukaryota</taxon>
        <taxon>Fungi</taxon>
        <taxon>Dikarya</taxon>
        <taxon>Basidiomycota</taxon>
        <taxon>Agaricomycotina</taxon>
        <taxon>Agaricomycetes</taxon>
        <taxon>Phallomycetidae</taxon>
        <taxon>Phallales</taxon>
        <taxon>Clathraceae</taxon>
        <taxon>Clathrus</taxon>
    </lineage>
</organism>
<feature type="domain" description="LysM" evidence="4">
    <location>
        <begin position="560"/>
        <end position="604"/>
    </location>
</feature>
<feature type="domain" description="LysM" evidence="4">
    <location>
        <begin position="450"/>
        <end position="496"/>
    </location>
</feature>
<feature type="domain" description="LysM" evidence="4">
    <location>
        <begin position="709"/>
        <end position="755"/>
    </location>
</feature>
<feature type="domain" description="LysM" evidence="4">
    <location>
        <begin position="778"/>
        <end position="824"/>
    </location>
</feature>
<dbReference type="AlphaFoldDB" id="A0AAV4ZXZ2"/>
<protein>
    <recommendedName>
        <fullName evidence="4">LysM domain-containing protein</fullName>
    </recommendedName>
</protein>
<gene>
    <name evidence="5" type="ORF">Clacol_001266</name>
</gene>
<dbReference type="SMART" id="SM00257">
    <property type="entry name" value="LysM"/>
    <property type="match status" value="11"/>
</dbReference>
<name>A0AAV4ZXZ2_9AGAM</name>
<dbReference type="InterPro" id="IPR052210">
    <property type="entry name" value="LysM1-like"/>
</dbReference>
<keyword evidence="3" id="KW-0732">Signal</keyword>
<dbReference type="Gene3D" id="3.10.350.10">
    <property type="entry name" value="LysM domain"/>
    <property type="match status" value="10"/>
</dbReference>
<feature type="domain" description="LysM" evidence="4">
    <location>
        <begin position="989"/>
        <end position="1035"/>
    </location>
</feature>
<dbReference type="PANTHER" id="PTHR34997">
    <property type="entry name" value="AM15"/>
    <property type="match status" value="1"/>
</dbReference>
<dbReference type="PROSITE" id="PS51782">
    <property type="entry name" value="LYSM"/>
    <property type="match status" value="9"/>
</dbReference>
<dbReference type="SUPFAM" id="SSF54106">
    <property type="entry name" value="LysM domain"/>
    <property type="match status" value="5"/>
</dbReference>
<evidence type="ECO:0000259" key="4">
    <source>
        <dbReference type="PROSITE" id="PS51782"/>
    </source>
</evidence>
<evidence type="ECO:0000256" key="2">
    <source>
        <dbReference type="ARBA" id="ARBA00023026"/>
    </source>
</evidence>
<dbReference type="Pfam" id="PF01476">
    <property type="entry name" value="LysM"/>
    <property type="match status" value="7"/>
</dbReference>
<keyword evidence="2" id="KW-0843">Virulence</keyword>
<evidence type="ECO:0000313" key="5">
    <source>
        <dbReference type="EMBL" id="GJJ07067.1"/>
    </source>
</evidence>
<dbReference type="InterPro" id="IPR036779">
    <property type="entry name" value="LysM_dom_sf"/>
</dbReference>
<proteinExistence type="predicted"/>
<keyword evidence="1" id="KW-0147">Chitin-binding</keyword>
<feature type="chain" id="PRO_5043831441" description="LysM domain-containing protein" evidence="3">
    <location>
        <begin position="21"/>
        <end position="1108"/>
    </location>
</feature>
<comment type="caution">
    <text evidence="5">The sequence shown here is derived from an EMBL/GenBank/DDBJ whole genome shotgun (WGS) entry which is preliminary data.</text>
</comment>
<feature type="signal peptide" evidence="3">
    <location>
        <begin position="1"/>
        <end position="20"/>
    </location>
</feature>